<dbReference type="GO" id="GO:0000155">
    <property type="term" value="F:phosphorelay sensor kinase activity"/>
    <property type="evidence" value="ECO:0007669"/>
    <property type="project" value="InterPro"/>
</dbReference>
<dbReference type="Pfam" id="PF00672">
    <property type="entry name" value="HAMP"/>
    <property type="match status" value="1"/>
</dbReference>
<dbReference type="EMBL" id="CP032157">
    <property type="protein sequence ID" value="AXY77870.1"/>
    <property type="molecule type" value="Genomic_DNA"/>
</dbReference>
<dbReference type="PANTHER" id="PTHR43304:SF1">
    <property type="entry name" value="PAC DOMAIN-CONTAINING PROTEIN"/>
    <property type="match status" value="1"/>
</dbReference>
<evidence type="ECO:0000256" key="1">
    <source>
        <dbReference type="ARBA" id="ARBA00000085"/>
    </source>
</evidence>
<gene>
    <name evidence="11" type="ORF">D3H65_29475</name>
</gene>
<dbReference type="CDD" id="cd06225">
    <property type="entry name" value="HAMP"/>
    <property type="match status" value="1"/>
</dbReference>
<evidence type="ECO:0000313" key="12">
    <source>
        <dbReference type="Proteomes" id="UP000263900"/>
    </source>
</evidence>
<dbReference type="Proteomes" id="UP000263900">
    <property type="component" value="Chromosome"/>
</dbReference>
<evidence type="ECO:0000256" key="5">
    <source>
        <dbReference type="ARBA" id="ARBA00022679"/>
    </source>
</evidence>
<dbReference type="Pfam" id="PF00512">
    <property type="entry name" value="HisKA"/>
    <property type="match status" value="1"/>
</dbReference>
<feature type="domain" description="Histidine kinase" evidence="9">
    <location>
        <begin position="323"/>
        <end position="536"/>
    </location>
</feature>
<keyword evidence="8" id="KW-0472">Membrane</keyword>
<dbReference type="KEGG" id="pseg:D3H65_29475"/>
<dbReference type="PROSITE" id="PS50109">
    <property type="entry name" value="HIS_KIN"/>
    <property type="match status" value="1"/>
</dbReference>
<feature type="transmembrane region" description="Helical" evidence="8">
    <location>
        <begin position="20"/>
        <end position="41"/>
    </location>
</feature>
<dbReference type="EC" id="2.7.13.3" evidence="3"/>
<feature type="coiled-coil region" evidence="7">
    <location>
        <begin position="285"/>
        <end position="320"/>
    </location>
</feature>
<dbReference type="SMART" id="SM00387">
    <property type="entry name" value="HATPase_c"/>
    <property type="match status" value="1"/>
</dbReference>
<dbReference type="CDD" id="cd00082">
    <property type="entry name" value="HisKA"/>
    <property type="match status" value="1"/>
</dbReference>
<organism evidence="11 12">
    <name type="scientific">Paraflavitalea soli</name>
    <dbReference type="NCBI Taxonomy" id="2315862"/>
    <lineage>
        <taxon>Bacteria</taxon>
        <taxon>Pseudomonadati</taxon>
        <taxon>Bacteroidota</taxon>
        <taxon>Chitinophagia</taxon>
        <taxon>Chitinophagales</taxon>
        <taxon>Chitinophagaceae</taxon>
        <taxon>Paraflavitalea</taxon>
    </lineage>
</organism>
<dbReference type="RefSeq" id="WP_119053743.1">
    <property type="nucleotide sequence ID" value="NZ_CP032157.1"/>
</dbReference>
<keyword evidence="5" id="KW-0808">Transferase</keyword>
<protein>
    <recommendedName>
        <fullName evidence="3">histidine kinase</fullName>
        <ecNumber evidence="3">2.7.13.3</ecNumber>
    </recommendedName>
</protein>
<evidence type="ECO:0000256" key="7">
    <source>
        <dbReference type="SAM" id="Coils"/>
    </source>
</evidence>
<evidence type="ECO:0000256" key="8">
    <source>
        <dbReference type="SAM" id="Phobius"/>
    </source>
</evidence>
<dbReference type="SUPFAM" id="SSF47384">
    <property type="entry name" value="Homodimeric domain of signal transducing histidine kinase"/>
    <property type="match status" value="1"/>
</dbReference>
<dbReference type="SMART" id="SM00388">
    <property type="entry name" value="HisKA"/>
    <property type="match status" value="1"/>
</dbReference>
<dbReference type="Gene3D" id="3.30.565.10">
    <property type="entry name" value="Histidine kinase-like ATPase, C-terminal domain"/>
    <property type="match status" value="1"/>
</dbReference>
<comment type="catalytic activity">
    <reaction evidence="1">
        <text>ATP + protein L-histidine = ADP + protein N-phospho-L-histidine.</text>
        <dbReference type="EC" id="2.7.13.3"/>
    </reaction>
</comment>
<dbReference type="GO" id="GO:0016020">
    <property type="term" value="C:membrane"/>
    <property type="evidence" value="ECO:0007669"/>
    <property type="project" value="UniProtKB-SubCell"/>
</dbReference>
<dbReference type="InterPro" id="IPR003660">
    <property type="entry name" value="HAMP_dom"/>
</dbReference>
<dbReference type="Pfam" id="PF02518">
    <property type="entry name" value="HATPase_c"/>
    <property type="match status" value="1"/>
</dbReference>
<keyword evidence="12" id="KW-1185">Reference proteome</keyword>
<sequence>MKGIHIGRWFRNVSIAKKLYFTVGIMALLIAFELGALIFSINTLSSVRAYVNGEGLWSKAQKDAMYQLLKYGRSRDEADYLEFKEFMKVPMGDHKALVELSKQKPDLQAAREGLIAGRNHPDDVEGMIKLFRRFHSEDHIHRAILAWNAADSLIPEFFVIGNKLHQEINATNPSPERINAILEEIDPLNDKITPFEDRFSATLGEGSRWLEKYILKILFIIALTVELTGLGLAIVVSRSIQKGLNEILHSAQAVTLGNLSSRAKAFSNDEIGILANDFNKMAAELERMTDVIQEANITLERKVQQRTSELERKNKELEQFAYVASHDLQEPLRTTTGFVEALRKQYKGMLDEHADRYLDYIAQSSDRMKILIKDLLDYSRIGREKQFVPVNCNVMLAEVLSDLDTVIGESQAAIKVGELPVVNAFPTELKLLFQNLISNSIKFRRRGVAPLISIDVQSRNGYWKFSVQDNGIGIDPSHHDRIFIIFQRLHNRSDYEGSGIGLAHCKKIVELHGGEIWVESTPGKGSTFFFTIAEHPVHTEEEKTNAARQVMNL</sequence>
<feature type="domain" description="HAMP" evidence="10">
    <location>
        <begin position="238"/>
        <end position="290"/>
    </location>
</feature>
<evidence type="ECO:0000256" key="4">
    <source>
        <dbReference type="ARBA" id="ARBA00022553"/>
    </source>
</evidence>
<dbReference type="InterPro" id="IPR005467">
    <property type="entry name" value="His_kinase_dom"/>
</dbReference>
<keyword evidence="8" id="KW-1133">Transmembrane helix</keyword>
<evidence type="ECO:0000256" key="6">
    <source>
        <dbReference type="ARBA" id="ARBA00022777"/>
    </source>
</evidence>
<evidence type="ECO:0000259" key="10">
    <source>
        <dbReference type="PROSITE" id="PS50885"/>
    </source>
</evidence>
<proteinExistence type="predicted"/>
<keyword evidence="8" id="KW-0812">Transmembrane</keyword>
<keyword evidence="7" id="KW-0175">Coiled coil</keyword>
<dbReference type="InterPro" id="IPR036890">
    <property type="entry name" value="HATPase_C_sf"/>
</dbReference>
<evidence type="ECO:0000256" key="2">
    <source>
        <dbReference type="ARBA" id="ARBA00004370"/>
    </source>
</evidence>
<dbReference type="FunFam" id="3.30.565.10:FF:000006">
    <property type="entry name" value="Sensor histidine kinase WalK"/>
    <property type="match status" value="1"/>
</dbReference>
<dbReference type="PROSITE" id="PS50885">
    <property type="entry name" value="HAMP"/>
    <property type="match status" value="1"/>
</dbReference>
<dbReference type="OrthoDB" id="9766459at2"/>
<comment type="subcellular location">
    <subcellularLocation>
        <location evidence="2">Membrane</location>
    </subcellularLocation>
</comment>
<name>A0A3B7MXS0_9BACT</name>
<dbReference type="SUPFAM" id="SSF55874">
    <property type="entry name" value="ATPase domain of HSP90 chaperone/DNA topoisomerase II/histidine kinase"/>
    <property type="match status" value="1"/>
</dbReference>
<dbReference type="AlphaFoldDB" id="A0A3B7MXS0"/>
<dbReference type="PANTHER" id="PTHR43304">
    <property type="entry name" value="PHYTOCHROME-LIKE PROTEIN CPH1"/>
    <property type="match status" value="1"/>
</dbReference>
<dbReference type="InterPro" id="IPR003661">
    <property type="entry name" value="HisK_dim/P_dom"/>
</dbReference>
<dbReference type="SMART" id="SM00304">
    <property type="entry name" value="HAMP"/>
    <property type="match status" value="1"/>
</dbReference>
<dbReference type="InterPro" id="IPR036097">
    <property type="entry name" value="HisK_dim/P_sf"/>
</dbReference>
<dbReference type="InterPro" id="IPR052162">
    <property type="entry name" value="Sensor_kinase/Photoreceptor"/>
</dbReference>
<dbReference type="SUPFAM" id="SSF158472">
    <property type="entry name" value="HAMP domain-like"/>
    <property type="match status" value="1"/>
</dbReference>
<evidence type="ECO:0000313" key="11">
    <source>
        <dbReference type="EMBL" id="AXY77870.1"/>
    </source>
</evidence>
<keyword evidence="4" id="KW-0597">Phosphoprotein</keyword>
<dbReference type="InterPro" id="IPR004358">
    <property type="entry name" value="Sig_transdc_His_kin-like_C"/>
</dbReference>
<dbReference type="InterPro" id="IPR003594">
    <property type="entry name" value="HATPase_dom"/>
</dbReference>
<evidence type="ECO:0000259" key="9">
    <source>
        <dbReference type="PROSITE" id="PS50109"/>
    </source>
</evidence>
<reference evidence="11 12" key="1">
    <citation type="submission" date="2018-09" db="EMBL/GenBank/DDBJ databases">
        <title>Genome sequencing of strain 6GH32-13.</title>
        <authorList>
            <person name="Weon H.-Y."/>
            <person name="Heo J."/>
            <person name="Kwon S.-W."/>
        </authorList>
    </citation>
    <scope>NUCLEOTIDE SEQUENCE [LARGE SCALE GENOMIC DNA]</scope>
    <source>
        <strain evidence="11 12">5GH32-13</strain>
    </source>
</reference>
<accession>A0A3B7MXS0</accession>
<keyword evidence="6" id="KW-0418">Kinase</keyword>
<evidence type="ECO:0000256" key="3">
    <source>
        <dbReference type="ARBA" id="ARBA00012438"/>
    </source>
</evidence>
<dbReference type="PRINTS" id="PR00344">
    <property type="entry name" value="BCTRLSENSOR"/>
</dbReference>
<dbReference type="Gene3D" id="1.10.287.130">
    <property type="match status" value="1"/>
</dbReference>
<dbReference type="Gene3D" id="6.10.340.10">
    <property type="match status" value="1"/>
</dbReference>